<dbReference type="InterPro" id="IPR038765">
    <property type="entry name" value="Papain-like_cys_pep_sf"/>
</dbReference>
<protein>
    <submittedName>
        <fullName evidence="7">C40 family peptidase</fullName>
    </submittedName>
</protein>
<sequence length="231" mass="25365">MSNLKIALYLSAATACLSGCSALGASAHTANYRAPTYTPPNNNQLWVNYRPQMNQARVYQANYQTNQYAVQPQFMRASFRPQTHYQTQSQFNSGFPFRQMAEPADAPARRALMAQAHQALGVRYKYGGNSPGEGFDCSGLTSFVYKNGNGISLPRTAAEQSRATRPVPANDLRPGDLVFFRTSGAGVNHVGIYRGRGEFIHAATGGGRVMVGNLSDNYWQQRLVKFGRVLA</sequence>
<gene>
    <name evidence="7" type="ORF">QJT80_05340</name>
</gene>
<dbReference type="KEGG" id="tdu:QJT80_05340"/>
<proteinExistence type="inferred from homology"/>
<dbReference type="Pfam" id="PF00877">
    <property type="entry name" value="NLPC_P60"/>
    <property type="match status" value="1"/>
</dbReference>
<evidence type="ECO:0000256" key="3">
    <source>
        <dbReference type="ARBA" id="ARBA00022801"/>
    </source>
</evidence>
<evidence type="ECO:0000256" key="2">
    <source>
        <dbReference type="ARBA" id="ARBA00022670"/>
    </source>
</evidence>
<comment type="similarity">
    <text evidence="1">Belongs to the peptidase C40 family.</text>
</comment>
<dbReference type="PANTHER" id="PTHR47053">
    <property type="entry name" value="MUREIN DD-ENDOPEPTIDASE MEPH-RELATED"/>
    <property type="match status" value="1"/>
</dbReference>
<evidence type="ECO:0000259" key="6">
    <source>
        <dbReference type="PROSITE" id="PS51935"/>
    </source>
</evidence>
<keyword evidence="3" id="KW-0378">Hydrolase</keyword>
<keyword evidence="5" id="KW-0732">Signal</keyword>
<name>A0AA95KFQ3_9GAMM</name>
<feature type="domain" description="NlpC/P60" evidence="6">
    <location>
        <begin position="106"/>
        <end position="230"/>
    </location>
</feature>
<dbReference type="InterPro" id="IPR051202">
    <property type="entry name" value="Peptidase_C40"/>
</dbReference>
<keyword evidence="2" id="KW-0645">Protease</keyword>
<dbReference type="Gene3D" id="3.90.1720.10">
    <property type="entry name" value="endopeptidase domain like (from Nostoc punctiforme)"/>
    <property type="match status" value="1"/>
</dbReference>
<evidence type="ECO:0000256" key="4">
    <source>
        <dbReference type="ARBA" id="ARBA00022807"/>
    </source>
</evidence>
<reference evidence="7" key="2">
    <citation type="submission" date="2023-04" db="EMBL/GenBank/DDBJ databases">
        <authorList>
            <person name="Beletskiy A.V."/>
            <person name="Mardanov A.V."/>
            <person name="Ravin N.V."/>
        </authorList>
    </citation>
    <scope>NUCLEOTIDE SEQUENCE</scope>
    <source>
        <strain evidence="7">GKL-01</strain>
    </source>
</reference>
<dbReference type="PROSITE" id="PS51257">
    <property type="entry name" value="PROKAR_LIPOPROTEIN"/>
    <property type="match status" value="1"/>
</dbReference>
<dbReference type="InterPro" id="IPR000064">
    <property type="entry name" value="NLP_P60_dom"/>
</dbReference>
<feature type="signal peptide" evidence="5">
    <location>
        <begin position="1"/>
        <end position="27"/>
    </location>
</feature>
<dbReference type="EMBL" id="CP124755">
    <property type="protein sequence ID" value="WGZ91904.1"/>
    <property type="molecule type" value="Genomic_DNA"/>
</dbReference>
<accession>A0AA95KFQ3</accession>
<organism evidence="7">
    <name type="scientific">Candidatus Thiocaldithrix dubininis</name>
    <dbReference type="NCBI Taxonomy" id="3080823"/>
    <lineage>
        <taxon>Bacteria</taxon>
        <taxon>Pseudomonadati</taxon>
        <taxon>Pseudomonadota</taxon>
        <taxon>Gammaproteobacteria</taxon>
        <taxon>Thiotrichales</taxon>
        <taxon>Thiotrichaceae</taxon>
        <taxon>Candidatus Thiocaldithrix</taxon>
    </lineage>
</organism>
<dbReference type="PANTHER" id="PTHR47053:SF1">
    <property type="entry name" value="MUREIN DD-ENDOPEPTIDASE MEPH-RELATED"/>
    <property type="match status" value="1"/>
</dbReference>
<evidence type="ECO:0000256" key="5">
    <source>
        <dbReference type="SAM" id="SignalP"/>
    </source>
</evidence>
<reference evidence="7" key="1">
    <citation type="journal article" date="2023" name="Int. J. Mol. Sci.">
        <title>Metagenomics Revealed a New Genus 'Candidatus Thiocaldithrix dubininis' gen. nov., sp. nov. and a New Species 'Candidatus Thiothrix putei' sp. nov. in the Family Thiotrichaceae, Some Members of Which Have Traits of Both Na+- and H+-Motive Energetics.</title>
        <authorList>
            <person name="Ravin N.V."/>
            <person name="Muntyan M.S."/>
            <person name="Smolyakov D.D."/>
            <person name="Rudenko T.S."/>
            <person name="Beletsky A.V."/>
            <person name="Mardanov A.V."/>
            <person name="Grabovich M.Y."/>
        </authorList>
    </citation>
    <scope>NUCLEOTIDE SEQUENCE</scope>
    <source>
        <strain evidence="7">GKL-01</strain>
    </source>
</reference>
<evidence type="ECO:0000313" key="7">
    <source>
        <dbReference type="EMBL" id="WGZ91904.1"/>
    </source>
</evidence>
<dbReference type="Proteomes" id="UP001300672">
    <property type="component" value="Chromosome"/>
</dbReference>
<keyword evidence="4" id="KW-0788">Thiol protease</keyword>
<evidence type="ECO:0000256" key="1">
    <source>
        <dbReference type="ARBA" id="ARBA00007074"/>
    </source>
</evidence>
<dbReference type="GO" id="GO:0008234">
    <property type="term" value="F:cysteine-type peptidase activity"/>
    <property type="evidence" value="ECO:0007669"/>
    <property type="project" value="UniProtKB-KW"/>
</dbReference>
<dbReference type="GO" id="GO:0006508">
    <property type="term" value="P:proteolysis"/>
    <property type="evidence" value="ECO:0007669"/>
    <property type="project" value="UniProtKB-KW"/>
</dbReference>
<dbReference type="AlphaFoldDB" id="A0AA95KFQ3"/>
<feature type="chain" id="PRO_5041716482" evidence="5">
    <location>
        <begin position="28"/>
        <end position="231"/>
    </location>
</feature>
<dbReference type="SUPFAM" id="SSF54001">
    <property type="entry name" value="Cysteine proteinases"/>
    <property type="match status" value="1"/>
</dbReference>
<dbReference type="PROSITE" id="PS51935">
    <property type="entry name" value="NLPC_P60"/>
    <property type="match status" value="1"/>
</dbReference>